<dbReference type="PROSITE" id="PS50404">
    <property type="entry name" value="GST_NTER"/>
    <property type="match status" value="1"/>
</dbReference>
<sequence length="204" mass="22850">MKLYSAPMPAPNPRRVRMAAAEKGIALDEVMLDLRQREHKAAEHLVRNPLGQVPVLELDDGTIISETVSICRYLDAIAGEPVLFGRDAREQALIDMWVRRVELQIGEPVKMFWRHAHPATAALLMQFKDYGASNRALLDHAMRWLDREIAEGRGFIAGDAFTMADIAAVTIVDFGTLIGMTPLEGREHAQAWHGRVAERPSYRA</sequence>
<keyword evidence="3" id="KW-0808">Transferase</keyword>
<dbReference type="OrthoDB" id="5293590at2"/>
<dbReference type="SFLD" id="SFLDG00358">
    <property type="entry name" value="Main_(cytGST)"/>
    <property type="match status" value="1"/>
</dbReference>
<dbReference type="RefSeq" id="WP_088368102.1">
    <property type="nucleotide sequence ID" value="NZ_NBBI01000006.1"/>
</dbReference>
<dbReference type="Gene3D" id="1.20.1050.10">
    <property type="match status" value="1"/>
</dbReference>
<dbReference type="InterPro" id="IPR010987">
    <property type="entry name" value="Glutathione-S-Trfase_C-like"/>
</dbReference>
<dbReference type="GO" id="GO:0004364">
    <property type="term" value="F:glutathione transferase activity"/>
    <property type="evidence" value="ECO:0007669"/>
    <property type="project" value="UniProtKB-EC"/>
</dbReference>
<dbReference type="PANTHER" id="PTHR44051:SF8">
    <property type="entry name" value="GLUTATHIONE S-TRANSFERASE GSTA"/>
    <property type="match status" value="1"/>
</dbReference>
<dbReference type="PANTHER" id="PTHR44051">
    <property type="entry name" value="GLUTATHIONE S-TRANSFERASE-RELATED"/>
    <property type="match status" value="1"/>
</dbReference>
<organism evidence="3 4">
    <name type="scientific">Sphingomonas dokdonensis</name>
    <dbReference type="NCBI Taxonomy" id="344880"/>
    <lineage>
        <taxon>Bacteria</taxon>
        <taxon>Pseudomonadati</taxon>
        <taxon>Pseudomonadota</taxon>
        <taxon>Alphaproteobacteria</taxon>
        <taxon>Sphingomonadales</taxon>
        <taxon>Sphingomonadaceae</taxon>
        <taxon>Sphingomonas</taxon>
    </lineage>
</organism>
<dbReference type="Pfam" id="PF00043">
    <property type="entry name" value="GST_C"/>
    <property type="match status" value="1"/>
</dbReference>
<dbReference type="PROSITE" id="PS50405">
    <property type="entry name" value="GST_CTER"/>
    <property type="match status" value="1"/>
</dbReference>
<dbReference type="EC" id="2.5.1.18" evidence="3"/>
<dbReference type="InterPro" id="IPR036282">
    <property type="entry name" value="Glutathione-S-Trfase_C_sf"/>
</dbReference>
<protein>
    <submittedName>
        <fullName evidence="3">Glutathione S-transferase GstA</fullName>
        <ecNumber evidence="3">2.5.1.18</ecNumber>
    </submittedName>
</protein>
<dbReference type="SUPFAM" id="SSF52833">
    <property type="entry name" value="Thioredoxin-like"/>
    <property type="match status" value="1"/>
</dbReference>
<accession>A0A245ZF81</accession>
<dbReference type="InterPro" id="IPR004045">
    <property type="entry name" value="Glutathione_S-Trfase_N"/>
</dbReference>
<dbReference type="InterPro" id="IPR036249">
    <property type="entry name" value="Thioredoxin-like_sf"/>
</dbReference>
<proteinExistence type="predicted"/>
<dbReference type="SFLD" id="SFLDS00019">
    <property type="entry name" value="Glutathione_Transferase_(cytos"/>
    <property type="match status" value="1"/>
</dbReference>
<dbReference type="Gene3D" id="3.40.30.10">
    <property type="entry name" value="Glutaredoxin"/>
    <property type="match status" value="1"/>
</dbReference>
<dbReference type="EMBL" id="NBBI01000006">
    <property type="protein sequence ID" value="OWK28379.1"/>
    <property type="molecule type" value="Genomic_DNA"/>
</dbReference>
<keyword evidence="4" id="KW-1185">Reference proteome</keyword>
<name>A0A245ZF81_9SPHN</name>
<dbReference type="CDD" id="cd03051">
    <property type="entry name" value="GST_N_GTT2_like"/>
    <property type="match status" value="1"/>
</dbReference>
<comment type="caution">
    <text evidence="3">The sequence shown here is derived from an EMBL/GenBank/DDBJ whole genome shotgun (WGS) entry which is preliminary data.</text>
</comment>
<evidence type="ECO:0000259" key="1">
    <source>
        <dbReference type="PROSITE" id="PS50404"/>
    </source>
</evidence>
<dbReference type="SUPFAM" id="SSF47616">
    <property type="entry name" value="GST C-terminal domain-like"/>
    <property type="match status" value="1"/>
</dbReference>
<reference evidence="3 4" key="1">
    <citation type="submission" date="2017-03" db="EMBL/GenBank/DDBJ databases">
        <title>Genome sequence of Sphingomonas dokdonensis DSM 21029.</title>
        <authorList>
            <person name="Poehlein A."/>
            <person name="Wuebbeler J.H."/>
            <person name="Steinbuechel A."/>
            <person name="Daniel R."/>
        </authorList>
    </citation>
    <scope>NUCLEOTIDE SEQUENCE [LARGE SCALE GENOMIC DNA]</scope>
    <source>
        <strain evidence="3 4">DSM 21029</strain>
    </source>
</reference>
<dbReference type="InterPro" id="IPR004046">
    <property type="entry name" value="GST_C"/>
</dbReference>
<dbReference type="InterPro" id="IPR034345">
    <property type="entry name" value="Gtt2-like_N"/>
</dbReference>
<gene>
    <name evidence="3" type="primary">gstA</name>
    <name evidence="3" type="ORF">SPDO_27810</name>
</gene>
<feature type="domain" description="GST N-terminal" evidence="1">
    <location>
        <begin position="1"/>
        <end position="82"/>
    </location>
</feature>
<evidence type="ECO:0000313" key="4">
    <source>
        <dbReference type="Proteomes" id="UP000197290"/>
    </source>
</evidence>
<dbReference type="AlphaFoldDB" id="A0A245ZF81"/>
<dbReference type="Pfam" id="PF13409">
    <property type="entry name" value="GST_N_2"/>
    <property type="match status" value="1"/>
</dbReference>
<dbReference type="Proteomes" id="UP000197290">
    <property type="component" value="Unassembled WGS sequence"/>
</dbReference>
<feature type="domain" description="GST C-terminal" evidence="2">
    <location>
        <begin position="87"/>
        <end position="204"/>
    </location>
</feature>
<evidence type="ECO:0000313" key="3">
    <source>
        <dbReference type="EMBL" id="OWK28379.1"/>
    </source>
</evidence>
<dbReference type="InterPro" id="IPR040079">
    <property type="entry name" value="Glutathione_S-Trfase"/>
</dbReference>
<evidence type="ECO:0000259" key="2">
    <source>
        <dbReference type="PROSITE" id="PS50405"/>
    </source>
</evidence>